<dbReference type="PROSITE" id="PS50111">
    <property type="entry name" value="CHEMOTAXIS_TRANSDUC_2"/>
    <property type="match status" value="1"/>
</dbReference>
<dbReference type="Pfam" id="PF00015">
    <property type="entry name" value="MCPsignal"/>
    <property type="match status" value="1"/>
</dbReference>
<protein>
    <submittedName>
        <fullName evidence="8">Methyl-accepting chemotaxis protein</fullName>
    </submittedName>
</protein>
<dbReference type="SUPFAM" id="SSF58104">
    <property type="entry name" value="Methyl-accepting chemotaxis protein (MCP) signaling domain"/>
    <property type="match status" value="1"/>
</dbReference>
<dbReference type="Pfam" id="PF00672">
    <property type="entry name" value="HAMP"/>
    <property type="match status" value="1"/>
</dbReference>
<dbReference type="InterPro" id="IPR003660">
    <property type="entry name" value="HAMP_dom"/>
</dbReference>
<evidence type="ECO:0000259" key="6">
    <source>
        <dbReference type="PROSITE" id="PS50111"/>
    </source>
</evidence>
<evidence type="ECO:0000256" key="5">
    <source>
        <dbReference type="SAM" id="Phobius"/>
    </source>
</evidence>
<comment type="similarity">
    <text evidence="2">Belongs to the methyl-accepting chemotaxis (MCP) protein family.</text>
</comment>
<evidence type="ECO:0000256" key="2">
    <source>
        <dbReference type="ARBA" id="ARBA00029447"/>
    </source>
</evidence>
<gene>
    <name evidence="8" type="ORF">CWATWH8502_2236</name>
</gene>
<evidence type="ECO:0000256" key="1">
    <source>
        <dbReference type="ARBA" id="ARBA00023224"/>
    </source>
</evidence>
<dbReference type="EMBL" id="CAQK01000092">
    <property type="protein sequence ID" value="CCQ49210.1"/>
    <property type="molecule type" value="Genomic_DNA"/>
</dbReference>
<keyword evidence="5" id="KW-1133">Transmembrane helix</keyword>
<dbReference type="CDD" id="cd06225">
    <property type="entry name" value="HAMP"/>
    <property type="match status" value="1"/>
</dbReference>
<dbReference type="GO" id="GO:0006935">
    <property type="term" value="P:chemotaxis"/>
    <property type="evidence" value="ECO:0007669"/>
    <property type="project" value="UniProtKB-ARBA"/>
</dbReference>
<accession>T2IAG1</accession>
<dbReference type="SMART" id="SM00304">
    <property type="entry name" value="HAMP"/>
    <property type="match status" value="2"/>
</dbReference>
<feature type="transmembrane region" description="Helical" evidence="5">
    <location>
        <begin position="59"/>
        <end position="82"/>
    </location>
</feature>
<reference evidence="8 9" key="2">
    <citation type="submission" date="2013-09" db="EMBL/GenBank/DDBJ databases">
        <title>Whole genome comparison of six Crocosphaera watsonii strains with differing phenotypes.</title>
        <authorList>
            <person name="Bench S.R."/>
            <person name="Heller P."/>
            <person name="Frank I."/>
            <person name="Arciniega M."/>
            <person name="Shilova I.N."/>
            <person name="Zehr J.P."/>
        </authorList>
    </citation>
    <scope>NUCLEOTIDE SEQUENCE [LARGE SCALE GENOMIC DNA]</scope>
    <source>
        <strain evidence="8 9">WH 8502</strain>
    </source>
</reference>
<feature type="region of interest" description="Disordered" evidence="4">
    <location>
        <begin position="145"/>
        <end position="165"/>
    </location>
</feature>
<sequence>MRNYGKKNQETVVADNLKMNSQRLIAYAPPIQVQGLPPLNWRTIVSADPDIAFNVQYQLLLFFLWGTLATALLVGFVAVIIAQRATRPLLESSEVVQKLGQGDLDQRVPVVGDDEIAELGSNINTMAQQIQDLLIEQEASAKRQQEEQAKYARQQEEIAHQEKERSEKLQGELLKLLSDVEGASDGDLTVRADINSGEIGIVADFSNSIVESLRDVVSRVKDTATQVNTSISTNKGSIQELADVALTQASQIGETLNSVEEMTHSIQAVADNAKAAAAVAKTASSTAEIGGADMEQTVSNIFQLRETVAETTKKVKRLGESSQQISKAVSLINQIALQTNLLAINASIEAARAGEEGRGFAVVAKEVGQLAAQSASATKEIEKIVESIQKETSAVVEAMELGTTQVVEGTRLAEKTKGSLGQIVDVSRQIDELLQSISQATVSQANTSESVTQLMEEVAKISQQTSDSSRQVSSSLQETLTISQQLQESMETFKVS</sequence>
<dbReference type="AlphaFoldDB" id="T2IAG1"/>
<dbReference type="SMART" id="SM00283">
    <property type="entry name" value="MA"/>
    <property type="match status" value="1"/>
</dbReference>
<dbReference type="PANTHER" id="PTHR32089">
    <property type="entry name" value="METHYL-ACCEPTING CHEMOTAXIS PROTEIN MCPB"/>
    <property type="match status" value="1"/>
</dbReference>
<feature type="domain" description="Methyl-accepting transducer" evidence="6">
    <location>
        <begin position="223"/>
        <end position="459"/>
    </location>
</feature>
<keyword evidence="5" id="KW-0812">Transmembrane</keyword>
<dbReference type="PROSITE" id="PS50885">
    <property type="entry name" value="HAMP"/>
    <property type="match status" value="1"/>
</dbReference>
<keyword evidence="5" id="KW-0472">Membrane</keyword>
<dbReference type="Gene3D" id="1.10.287.950">
    <property type="entry name" value="Methyl-accepting chemotaxis protein"/>
    <property type="match status" value="1"/>
</dbReference>
<dbReference type="InterPro" id="IPR004089">
    <property type="entry name" value="MCPsignal_dom"/>
</dbReference>
<proteinExistence type="inferred from homology"/>
<feature type="domain" description="HAMP" evidence="7">
    <location>
        <begin position="83"/>
        <end position="135"/>
    </location>
</feature>
<comment type="caution">
    <text evidence="8">The sequence shown here is derived from an EMBL/GenBank/DDBJ whole genome shotgun (WGS) entry which is preliminary data.</text>
</comment>
<dbReference type="GO" id="GO:0016020">
    <property type="term" value="C:membrane"/>
    <property type="evidence" value="ECO:0007669"/>
    <property type="project" value="InterPro"/>
</dbReference>
<name>T2IAG1_CROWT</name>
<evidence type="ECO:0000313" key="8">
    <source>
        <dbReference type="EMBL" id="CCQ49210.1"/>
    </source>
</evidence>
<evidence type="ECO:0000259" key="7">
    <source>
        <dbReference type="PROSITE" id="PS50885"/>
    </source>
</evidence>
<organism evidence="8 9">
    <name type="scientific">Crocosphaera watsonii WH 8502</name>
    <dbReference type="NCBI Taxonomy" id="423474"/>
    <lineage>
        <taxon>Bacteria</taxon>
        <taxon>Bacillati</taxon>
        <taxon>Cyanobacteriota</taxon>
        <taxon>Cyanophyceae</taxon>
        <taxon>Oscillatoriophycideae</taxon>
        <taxon>Chroococcales</taxon>
        <taxon>Aphanothecaceae</taxon>
        <taxon>Crocosphaera</taxon>
    </lineage>
</organism>
<dbReference type="Gene3D" id="6.10.340.10">
    <property type="match status" value="1"/>
</dbReference>
<dbReference type="CDD" id="cd11386">
    <property type="entry name" value="MCP_signal"/>
    <property type="match status" value="1"/>
</dbReference>
<dbReference type="FunFam" id="1.10.287.950:FF:000001">
    <property type="entry name" value="Methyl-accepting chemotaxis sensory transducer"/>
    <property type="match status" value="1"/>
</dbReference>
<evidence type="ECO:0000313" key="9">
    <source>
        <dbReference type="Proteomes" id="UP000018348"/>
    </source>
</evidence>
<dbReference type="Proteomes" id="UP000018348">
    <property type="component" value="Unassembled WGS sequence"/>
</dbReference>
<dbReference type="PANTHER" id="PTHR32089:SF114">
    <property type="entry name" value="METHYL-ACCEPTING CHEMOTAXIS PROTEIN MCPB"/>
    <property type="match status" value="1"/>
</dbReference>
<reference evidence="8 9" key="1">
    <citation type="submission" date="2013-01" db="EMBL/GenBank/DDBJ databases">
        <authorList>
            <person name="Bench S."/>
        </authorList>
    </citation>
    <scope>NUCLEOTIDE SEQUENCE [LARGE SCALE GENOMIC DNA]</scope>
    <source>
        <strain evidence="8 9">WH 8502</strain>
    </source>
</reference>
<dbReference type="SUPFAM" id="SSF158472">
    <property type="entry name" value="HAMP domain-like"/>
    <property type="match status" value="1"/>
</dbReference>
<dbReference type="GO" id="GO:0007165">
    <property type="term" value="P:signal transduction"/>
    <property type="evidence" value="ECO:0007669"/>
    <property type="project" value="UniProtKB-KW"/>
</dbReference>
<evidence type="ECO:0000256" key="4">
    <source>
        <dbReference type="SAM" id="MobiDB-lite"/>
    </source>
</evidence>
<keyword evidence="1 3" id="KW-0807">Transducer</keyword>
<evidence type="ECO:0000256" key="3">
    <source>
        <dbReference type="PROSITE-ProRule" id="PRU00284"/>
    </source>
</evidence>